<keyword evidence="1" id="KW-0812">Transmembrane</keyword>
<sequence length="79" mass="9066">MGGWIIPLIITCVIIIGVSYYMTVGVMKRTTQRATASDTPIAKNVRENPIMMNPIIIMYIIFGLFTGIMIFYYWSQYGY</sequence>
<feature type="transmembrane region" description="Helical" evidence="1">
    <location>
        <begin position="56"/>
        <end position="74"/>
    </location>
</feature>
<evidence type="ECO:0000313" key="2">
    <source>
        <dbReference type="EMBL" id="SOC35178.1"/>
    </source>
</evidence>
<keyword evidence="1" id="KW-0472">Membrane</keyword>
<feature type="transmembrane region" description="Helical" evidence="1">
    <location>
        <begin position="6"/>
        <end position="24"/>
    </location>
</feature>
<protein>
    <recommendedName>
        <fullName evidence="4">Short-chain dehydrogenase</fullName>
    </recommendedName>
</protein>
<accession>A0A285U189</accession>
<proteinExistence type="predicted"/>
<keyword evidence="1" id="KW-1133">Transmembrane helix</keyword>
<evidence type="ECO:0000256" key="1">
    <source>
        <dbReference type="SAM" id="Phobius"/>
    </source>
</evidence>
<dbReference type="Proteomes" id="UP000219252">
    <property type="component" value="Unassembled WGS sequence"/>
</dbReference>
<evidence type="ECO:0008006" key="4">
    <source>
        <dbReference type="Google" id="ProtNLM"/>
    </source>
</evidence>
<dbReference type="EMBL" id="OBQC01000001">
    <property type="protein sequence ID" value="SOC35178.1"/>
    <property type="molecule type" value="Genomic_DNA"/>
</dbReference>
<organism evidence="2 3">
    <name type="scientific">Ureibacillus acetophenoni</name>
    <dbReference type="NCBI Taxonomy" id="614649"/>
    <lineage>
        <taxon>Bacteria</taxon>
        <taxon>Bacillati</taxon>
        <taxon>Bacillota</taxon>
        <taxon>Bacilli</taxon>
        <taxon>Bacillales</taxon>
        <taxon>Caryophanaceae</taxon>
        <taxon>Ureibacillus</taxon>
    </lineage>
</organism>
<name>A0A285U189_9BACL</name>
<gene>
    <name evidence="2" type="ORF">SAMN05877842_101294</name>
</gene>
<dbReference type="AlphaFoldDB" id="A0A285U189"/>
<reference evidence="3" key="1">
    <citation type="submission" date="2017-08" db="EMBL/GenBank/DDBJ databases">
        <authorList>
            <person name="Varghese N."/>
            <person name="Submissions S."/>
        </authorList>
    </citation>
    <scope>NUCLEOTIDE SEQUENCE [LARGE SCALE GENOMIC DNA]</scope>
    <source>
        <strain evidence="3">JC23</strain>
    </source>
</reference>
<evidence type="ECO:0000313" key="3">
    <source>
        <dbReference type="Proteomes" id="UP000219252"/>
    </source>
</evidence>
<dbReference type="OrthoDB" id="2454818at2"/>
<keyword evidence="3" id="KW-1185">Reference proteome</keyword>